<dbReference type="Pfam" id="PF04257">
    <property type="entry name" value="Exonuc_V_gamma"/>
    <property type="match status" value="1"/>
</dbReference>
<organism evidence="13 14">
    <name type="scientific">Pseudokineococcus lusitanus</name>
    <dbReference type="NCBI Taxonomy" id="763993"/>
    <lineage>
        <taxon>Bacteria</taxon>
        <taxon>Bacillati</taxon>
        <taxon>Actinomycetota</taxon>
        <taxon>Actinomycetes</taxon>
        <taxon>Kineosporiales</taxon>
        <taxon>Kineosporiaceae</taxon>
        <taxon>Pseudokineococcus</taxon>
    </lineage>
</organism>
<dbReference type="InterPro" id="IPR006697">
    <property type="entry name" value="RecC"/>
</dbReference>
<evidence type="ECO:0000256" key="5">
    <source>
        <dbReference type="ARBA" id="ARBA00022806"/>
    </source>
</evidence>
<gene>
    <name evidence="10" type="primary">recC</name>
    <name evidence="13" type="ORF">EDC03_0899</name>
</gene>
<dbReference type="InterPro" id="IPR041500">
    <property type="entry name" value="RecC_C"/>
</dbReference>
<dbReference type="PANTHER" id="PTHR30591:SF1">
    <property type="entry name" value="RECBCD ENZYME SUBUNIT RECC"/>
    <property type="match status" value="1"/>
</dbReference>
<evidence type="ECO:0000256" key="2">
    <source>
        <dbReference type="ARBA" id="ARBA00022741"/>
    </source>
</evidence>
<comment type="subunit">
    <text evidence="10">Heterotrimer of RecB, RecC and RecD. All subunits contribute to DNA-binding.</text>
</comment>
<dbReference type="PANTHER" id="PTHR30591">
    <property type="entry name" value="RECBCD ENZYME SUBUNIT RECC"/>
    <property type="match status" value="1"/>
</dbReference>
<comment type="function">
    <text evidence="10">A helicase/nuclease that prepares dsDNA breaks (DSB) for recombinational DNA repair. Binds to DSBs and unwinds DNA via a highly rapid and processive ATP-dependent bidirectional helicase activity. Unwinds dsDNA until it encounters a Chi (crossover hotspot instigator) sequence from the 3' direction. Cuts ssDNA a few nucleotides 3' to the Chi site. The properties and activities of the enzyme are changed at Chi. The Chi-altered holoenzyme produces a long 3'-ssDNA overhang and facilitates RecA-binding to the ssDNA for homologous DNA recombination and repair. Holoenzyme degrades any linearized DNA that is unable to undergo homologous recombination. In the holoenzyme this subunit recognizes the wild-type Chi sequence, and when added to isolated RecB increases its ATP-dependent helicase processivity.</text>
</comment>
<feature type="domain" description="RecC C-terminal" evidence="12">
    <location>
        <begin position="839"/>
        <end position="1078"/>
    </location>
</feature>
<dbReference type="Gene3D" id="1.10.10.160">
    <property type="match status" value="1"/>
</dbReference>
<dbReference type="GO" id="GO:0003678">
    <property type="term" value="F:DNA helicase activity"/>
    <property type="evidence" value="ECO:0007669"/>
    <property type="project" value="UniProtKB-UniRule"/>
</dbReference>
<proteinExistence type="inferred from homology"/>
<evidence type="ECO:0000256" key="3">
    <source>
        <dbReference type="ARBA" id="ARBA00022763"/>
    </source>
</evidence>
<dbReference type="InParanoid" id="A0A3N1HQQ3"/>
<dbReference type="PIRSF" id="PIRSF000980">
    <property type="entry name" value="RecC"/>
    <property type="match status" value="1"/>
</dbReference>
<dbReference type="EMBL" id="RJKN01000002">
    <property type="protein sequence ID" value="ROP44769.1"/>
    <property type="molecule type" value="Genomic_DNA"/>
</dbReference>
<dbReference type="NCBIfam" id="TIGR01450">
    <property type="entry name" value="recC"/>
    <property type="match status" value="1"/>
</dbReference>
<dbReference type="GO" id="GO:0000724">
    <property type="term" value="P:double-strand break repair via homologous recombination"/>
    <property type="evidence" value="ECO:0007669"/>
    <property type="project" value="UniProtKB-UniRule"/>
</dbReference>
<keyword evidence="1 10" id="KW-0540">Nuclease</keyword>
<evidence type="ECO:0000256" key="8">
    <source>
        <dbReference type="ARBA" id="ARBA00023125"/>
    </source>
</evidence>
<evidence type="ECO:0000256" key="6">
    <source>
        <dbReference type="ARBA" id="ARBA00022839"/>
    </source>
</evidence>
<evidence type="ECO:0000256" key="1">
    <source>
        <dbReference type="ARBA" id="ARBA00022722"/>
    </source>
</evidence>
<dbReference type="Proteomes" id="UP000276232">
    <property type="component" value="Unassembled WGS sequence"/>
</dbReference>
<evidence type="ECO:0000256" key="9">
    <source>
        <dbReference type="ARBA" id="ARBA00023204"/>
    </source>
</evidence>
<protein>
    <recommendedName>
        <fullName evidence="10">RecBCD enzyme subunit RecC</fullName>
    </recommendedName>
    <alternativeName>
        <fullName evidence="10">Exonuclease V subunit RecC</fullName>
        <shortName evidence="10">ExoV subunit RecC</shortName>
    </alternativeName>
    <alternativeName>
        <fullName evidence="10">Helicase/nuclease RecBCD subunit RecC</fullName>
    </alternativeName>
</protein>
<dbReference type="GO" id="GO:0009338">
    <property type="term" value="C:exodeoxyribonuclease V complex"/>
    <property type="evidence" value="ECO:0007669"/>
    <property type="project" value="InterPro"/>
</dbReference>
<dbReference type="InterPro" id="IPR011335">
    <property type="entry name" value="Restrct_endonuc-II-like"/>
</dbReference>
<keyword evidence="5 10" id="KW-0347">Helicase</keyword>
<dbReference type="InterPro" id="IPR027417">
    <property type="entry name" value="P-loop_NTPase"/>
</dbReference>
<evidence type="ECO:0000313" key="14">
    <source>
        <dbReference type="Proteomes" id="UP000276232"/>
    </source>
</evidence>
<comment type="similarity">
    <text evidence="10">Belongs to the RecC family.</text>
</comment>
<dbReference type="Pfam" id="PF17946">
    <property type="entry name" value="RecC_C"/>
    <property type="match status" value="1"/>
</dbReference>
<dbReference type="GO" id="GO:0005524">
    <property type="term" value="F:ATP binding"/>
    <property type="evidence" value="ECO:0007669"/>
    <property type="project" value="UniProtKB-UniRule"/>
</dbReference>
<accession>A0A3N1HQQ3</accession>
<evidence type="ECO:0000256" key="11">
    <source>
        <dbReference type="SAM" id="MobiDB-lite"/>
    </source>
</evidence>
<dbReference type="RefSeq" id="WP_123379008.1">
    <property type="nucleotide sequence ID" value="NZ_RJKN01000002.1"/>
</dbReference>
<dbReference type="Gene3D" id="3.40.50.10930">
    <property type="match status" value="1"/>
</dbReference>
<dbReference type="GO" id="GO:0008854">
    <property type="term" value="F:exodeoxyribonuclease V activity"/>
    <property type="evidence" value="ECO:0007669"/>
    <property type="project" value="InterPro"/>
</dbReference>
<evidence type="ECO:0000313" key="13">
    <source>
        <dbReference type="EMBL" id="ROP44769.1"/>
    </source>
</evidence>
<keyword evidence="8 10" id="KW-0238">DNA-binding</keyword>
<dbReference type="GO" id="GO:0003677">
    <property type="term" value="F:DNA binding"/>
    <property type="evidence" value="ECO:0007669"/>
    <property type="project" value="UniProtKB-UniRule"/>
</dbReference>
<dbReference type="Gene3D" id="3.40.50.300">
    <property type="entry name" value="P-loop containing nucleotide triphosphate hydrolases"/>
    <property type="match status" value="2"/>
</dbReference>
<evidence type="ECO:0000256" key="4">
    <source>
        <dbReference type="ARBA" id="ARBA00022801"/>
    </source>
</evidence>
<evidence type="ECO:0000256" key="10">
    <source>
        <dbReference type="HAMAP-Rule" id="MF_01486"/>
    </source>
</evidence>
<keyword evidence="3 10" id="KW-0227">DNA damage</keyword>
<dbReference type="OrthoDB" id="9762834at2"/>
<reference evidence="13 14" key="1">
    <citation type="journal article" date="2015" name="Stand. Genomic Sci.">
        <title>Genomic Encyclopedia of Bacterial and Archaeal Type Strains, Phase III: the genomes of soil and plant-associated and newly described type strains.</title>
        <authorList>
            <person name="Whitman W.B."/>
            <person name="Woyke T."/>
            <person name="Klenk H.P."/>
            <person name="Zhou Y."/>
            <person name="Lilburn T.G."/>
            <person name="Beck B.J."/>
            <person name="De Vos P."/>
            <person name="Vandamme P."/>
            <person name="Eisen J.A."/>
            <person name="Garrity G."/>
            <person name="Hugenholtz P."/>
            <person name="Kyrpides N.C."/>
        </authorList>
    </citation>
    <scope>NUCLEOTIDE SEQUENCE [LARGE SCALE GENOMIC DNA]</scope>
    <source>
        <strain evidence="13 14">CECT 7306</strain>
    </source>
</reference>
<sequence>MLVVHRSESAEALVRGLAAVLAVPPEDPFARDVVAVPAQGVERWIAQRLSHELGASGGGAPDGVCARVDMPRPGRVLDDAVSAVSEEHAVAVEAWSAGRSAWPLLEVLEEGGTPLDRALAEDGRRMAAVQQLARRLAGYGRARPGMLVDWAAGGWSDGDDGTVPEDLRWQIDVWRRLRARLGPSPAELLEDACTRLRLAPEQVDLPARLSVYGPTRLSPARLAVLGALAAHREVHLWLHHASPALWAAAAAAPAPRRRRDDAVRRALREPLLGSLGRDLLELQQLLRLTGLVGEGASAGSHDEHLPGGAPAAVTAGTPLLQRLQHALARDEVPTDPPPPPPGDTSVRLHSCHGRVRQVEVLREAVLGLLADDPTLEPRDVLVLCPDVEAFAPLVAAAFGAGAVDVLDGDGSAGAPGGPDHPVRHLRVRVADRAPRRENPLLQVLAQVLDLAGSRVPATAVLDLAGHPAVRRRFRLDDDALERLRGWVVAAGVRWGLDEDHRGAWGLGGLTQGTWRAGLDRLLLGAAVEGLPTAADPAATDPDGPGGAGLLLGGVVPLDDVDSSDVTLAGHLAELVDRLDAAAAHLAGRRDAAAWAAGLEDVVLGLAAPEPDGPWQTAQLHRELAAAAEGASGALLGVADVRVLLADLLVGRPTRAGFRTGALTVCTLVPMRSVPSRVVCLLGLDDGAFPRRSAVDGDDLLTRDPWTGEHDPRSEDRQLLLDAVAAAGEHLLVVVTGADERTGAPVPPAVPVDELLDALDRTATVPGGRVRDVVTTSHPLQPFDPRAFRRPPTGEGTAASGGRPFSFDGGALAAARAAAGERHLPAPLLDGPLPPRPPAAEVSLSDLRAFLLHPVRAFWRQRLEVSVVRPDEEPDDALPLDPDGLERWALAQRLLDRRVAGDDVAGLLEVELHRGDLPPGPLGERYLRGVGREVEDVVRASEAERALPPGAVDVDADLGVLPGGGPPVRLVGTVGGVRGDVALQLTASRLGPKHRLLAWLDLLALSAGAPTGTDGTAAWRAVAVGRAGGDGGAARCVLGPLAPDDARTALAELVALHRAGLDEPLPLALKASEAYAARRRGGGSVLAAQDAATRRWESDRFPGEAADREHVLLHGRELPAAGLWAAPRTAAEQGPGWAPDETTRFGALARRVWDRLLDVEAGGTGGAA</sequence>
<evidence type="ECO:0000256" key="7">
    <source>
        <dbReference type="ARBA" id="ARBA00022840"/>
    </source>
</evidence>
<dbReference type="SUPFAM" id="SSF52540">
    <property type="entry name" value="P-loop containing nucleoside triphosphate hydrolases"/>
    <property type="match status" value="2"/>
</dbReference>
<dbReference type="InterPro" id="IPR013986">
    <property type="entry name" value="DExx_box_DNA_helicase_dom_sf"/>
</dbReference>
<dbReference type="Gene3D" id="1.10.10.990">
    <property type="match status" value="1"/>
</dbReference>
<dbReference type="SUPFAM" id="SSF52980">
    <property type="entry name" value="Restriction endonuclease-like"/>
    <property type="match status" value="1"/>
</dbReference>
<name>A0A3N1HQQ3_9ACTN</name>
<keyword evidence="2 10" id="KW-0547">Nucleotide-binding</keyword>
<comment type="miscellaneous">
    <text evidence="10">In the RecBCD complex, RecB has a slow 3'-5' helicase, an exonuclease activity and loads RecA onto ssDNA, RecD has a fast 5'-3' helicase activity, while RecC stimulates the ATPase and processivity of the RecB helicase and contributes to recognition of the Chi site.</text>
</comment>
<dbReference type="AlphaFoldDB" id="A0A3N1HQQ3"/>
<dbReference type="HAMAP" id="MF_01486">
    <property type="entry name" value="RecC"/>
    <property type="match status" value="1"/>
</dbReference>
<keyword evidence="9 10" id="KW-0234">DNA repair</keyword>
<comment type="caution">
    <text evidence="13">The sequence shown here is derived from an EMBL/GenBank/DDBJ whole genome shotgun (WGS) entry which is preliminary data.</text>
</comment>
<evidence type="ECO:0000259" key="12">
    <source>
        <dbReference type="Pfam" id="PF17946"/>
    </source>
</evidence>
<keyword evidence="4 10" id="KW-0378">Hydrolase</keyword>
<keyword evidence="6 10" id="KW-0269">Exonuclease</keyword>
<keyword evidence="14" id="KW-1185">Reference proteome</keyword>
<keyword evidence="7 10" id="KW-0067">ATP-binding</keyword>
<feature type="region of interest" description="Disordered" evidence="11">
    <location>
        <begin position="775"/>
        <end position="804"/>
    </location>
</feature>